<dbReference type="Proteomes" id="UP000828048">
    <property type="component" value="Chromosome 3"/>
</dbReference>
<reference evidence="1 2" key="1">
    <citation type="journal article" date="2021" name="Hortic Res">
        <title>High-quality reference genome and annotation aids understanding of berry development for evergreen blueberry (Vaccinium darrowii).</title>
        <authorList>
            <person name="Yu J."/>
            <person name="Hulse-Kemp A.M."/>
            <person name="Babiker E."/>
            <person name="Staton M."/>
        </authorList>
    </citation>
    <scope>NUCLEOTIDE SEQUENCE [LARGE SCALE GENOMIC DNA]</scope>
    <source>
        <strain evidence="2">cv. NJ 8807/NJ 8810</strain>
        <tissue evidence="1">Young leaf</tissue>
    </source>
</reference>
<accession>A0ACB7YUZ8</accession>
<comment type="caution">
    <text evidence="1">The sequence shown here is derived from an EMBL/GenBank/DDBJ whole genome shotgun (WGS) entry which is preliminary data.</text>
</comment>
<proteinExistence type="predicted"/>
<keyword evidence="2" id="KW-1185">Reference proteome</keyword>
<dbReference type="EMBL" id="CM037153">
    <property type="protein sequence ID" value="KAH7857062.1"/>
    <property type="molecule type" value="Genomic_DNA"/>
</dbReference>
<sequence length="285" mass="32283">MEKPKIDFLSALTEDIVAYILSLTSPRDVCRSSAISKEFKSVADSDAVWDRFLLRSDHRWILSRKVSPLDFSSKKQTYFQLAGRHVLLDGGKLSFALDKASGKKCFMLGARELAIMWGSVPEYWKWISLPQSRFSEVAELVRVCWFSIIGKIEAQLLSPQTTYVAYLVFNLRGSCTGFASLPLKAYARFVVEIGDGDGNEDEDEINNVVYLTLQPFGPCYSVPEGQPPQQRMDDWMEIELGEFFNGRGDTGEVEIRLMEIDRLNWKSGIIVEGIELRPKVDSSIK</sequence>
<evidence type="ECO:0000313" key="2">
    <source>
        <dbReference type="Proteomes" id="UP000828048"/>
    </source>
</evidence>
<name>A0ACB7YUZ8_9ERIC</name>
<protein>
    <submittedName>
        <fullName evidence="1">Uncharacterized protein</fullName>
    </submittedName>
</protein>
<gene>
    <name evidence="1" type="ORF">Vadar_008645</name>
</gene>
<evidence type="ECO:0000313" key="1">
    <source>
        <dbReference type="EMBL" id="KAH7857062.1"/>
    </source>
</evidence>
<organism evidence="1 2">
    <name type="scientific">Vaccinium darrowii</name>
    <dbReference type="NCBI Taxonomy" id="229202"/>
    <lineage>
        <taxon>Eukaryota</taxon>
        <taxon>Viridiplantae</taxon>
        <taxon>Streptophyta</taxon>
        <taxon>Embryophyta</taxon>
        <taxon>Tracheophyta</taxon>
        <taxon>Spermatophyta</taxon>
        <taxon>Magnoliopsida</taxon>
        <taxon>eudicotyledons</taxon>
        <taxon>Gunneridae</taxon>
        <taxon>Pentapetalae</taxon>
        <taxon>asterids</taxon>
        <taxon>Ericales</taxon>
        <taxon>Ericaceae</taxon>
        <taxon>Vaccinioideae</taxon>
        <taxon>Vaccinieae</taxon>
        <taxon>Vaccinium</taxon>
    </lineage>
</organism>